<proteinExistence type="predicted"/>
<dbReference type="EMBL" id="FP929050">
    <property type="protein sequence ID" value="CBL11300.1"/>
    <property type="molecule type" value="Genomic_DNA"/>
</dbReference>
<dbReference type="HOGENOM" id="CLU_3412866_0_0_9"/>
<organism evidence="1 2">
    <name type="scientific">Roseburia intestinalis XB6B4</name>
    <dbReference type="NCBI Taxonomy" id="718255"/>
    <lineage>
        <taxon>Bacteria</taxon>
        <taxon>Bacillati</taxon>
        <taxon>Bacillota</taxon>
        <taxon>Clostridia</taxon>
        <taxon>Lachnospirales</taxon>
        <taxon>Lachnospiraceae</taxon>
        <taxon>Roseburia</taxon>
    </lineage>
</organism>
<evidence type="ECO:0000313" key="2">
    <source>
        <dbReference type="Proteomes" id="UP000008953"/>
    </source>
</evidence>
<dbReference type="Proteomes" id="UP000008953">
    <property type="component" value="Chromosome"/>
</dbReference>
<sequence>MMNYVDFLYNWVENLDYSLKKLKYKHTE</sequence>
<dbReference type="AlphaFoldDB" id="D4KVB0"/>
<protein>
    <submittedName>
        <fullName evidence="1">Uncharacterized protein</fullName>
    </submittedName>
</protein>
<accession>D4KVB0</accession>
<reference evidence="1 2" key="1">
    <citation type="submission" date="2010-03" db="EMBL/GenBank/DDBJ databases">
        <title>The genome sequence of Roseburia intestinalis XB6B4.</title>
        <authorList>
            <consortium name="metaHIT consortium -- http://www.metahit.eu/"/>
            <person name="Pajon A."/>
            <person name="Turner K."/>
            <person name="Parkhill J."/>
            <person name="Bernalier A."/>
        </authorList>
    </citation>
    <scope>NUCLEOTIDE SEQUENCE [LARGE SCALE GENOMIC DNA]</scope>
    <source>
        <strain evidence="1 2">XB6B4</strain>
    </source>
</reference>
<reference evidence="1 2" key="2">
    <citation type="submission" date="2010-03" db="EMBL/GenBank/DDBJ databases">
        <authorList>
            <person name="Pajon A."/>
        </authorList>
    </citation>
    <scope>NUCLEOTIDE SEQUENCE [LARGE SCALE GENOMIC DNA]</scope>
    <source>
        <strain evidence="1 2">XB6B4</strain>
    </source>
</reference>
<dbReference type="KEGG" id="rix:RO1_05510"/>
<evidence type="ECO:0000313" key="1">
    <source>
        <dbReference type="EMBL" id="CBL11300.1"/>
    </source>
</evidence>
<gene>
    <name evidence="1" type="ORF">RO1_05510</name>
</gene>
<name>D4KVB0_9FIRM</name>